<dbReference type="EMBL" id="JAKNHJ010000050">
    <property type="protein sequence ID" value="MCG4618757.1"/>
    <property type="molecule type" value="Genomic_DNA"/>
</dbReference>
<feature type="non-terminal residue" evidence="1">
    <location>
        <position position="80"/>
    </location>
</feature>
<sequence>LINTAAPRAARNAASIALADAGAAAAPVRLYDAPRGTLLATRTLKPPCGMVRPADSAIELNQADADDLIDNDGAATWGEW</sequence>
<evidence type="ECO:0000313" key="2">
    <source>
        <dbReference type="Proteomes" id="UP001200537"/>
    </source>
</evidence>
<feature type="non-terminal residue" evidence="1">
    <location>
        <position position="1"/>
    </location>
</feature>
<protein>
    <submittedName>
        <fullName evidence="1">Uncharacterized protein</fullName>
    </submittedName>
</protein>
<proteinExistence type="predicted"/>
<reference evidence="1" key="1">
    <citation type="submission" date="2022-01" db="EMBL/GenBank/DDBJ databases">
        <title>Collection of gut derived symbiotic bacterial strains cultured from healthy donors.</title>
        <authorList>
            <person name="Lin H."/>
            <person name="Kohout C."/>
            <person name="Waligurski E."/>
            <person name="Pamer E.G."/>
        </authorList>
    </citation>
    <scope>NUCLEOTIDE SEQUENCE</scope>
    <source>
        <strain evidence="1">DFI.7.46</strain>
    </source>
</reference>
<evidence type="ECO:0000313" key="1">
    <source>
        <dbReference type="EMBL" id="MCG4618757.1"/>
    </source>
</evidence>
<gene>
    <name evidence="1" type="ORF">L0M99_09735</name>
</gene>
<organism evidence="1 2">
    <name type="scientific">Varibaculum cambriense</name>
    <dbReference type="NCBI Taxonomy" id="184870"/>
    <lineage>
        <taxon>Bacteria</taxon>
        <taxon>Bacillati</taxon>
        <taxon>Actinomycetota</taxon>
        <taxon>Actinomycetes</taxon>
        <taxon>Actinomycetales</taxon>
        <taxon>Actinomycetaceae</taxon>
        <taxon>Varibaculum</taxon>
    </lineage>
</organism>
<accession>A0AAJ1EW65</accession>
<dbReference type="Proteomes" id="UP001200537">
    <property type="component" value="Unassembled WGS sequence"/>
</dbReference>
<comment type="caution">
    <text evidence="1">The sequence shown here is derived from an EMBL/GenBank/DDBJ whole genome shotgun (WGS) entry which is preliminary data.</text>
</comment>
<dbReference type="RefSeq" id="WP_238128457.1">
    <property type="nucleotide sequence ID" value="NZ_JAKNHJ010000050.1"/>
</dbReference>
<name>A0AAJ1EW65_9ACTO</name>
<dbReference type="AlphaFoldDB" id="A0AAJ1EW65"/>